<dbReference type="GeneID" id="70133842"/>
<accession>A0A9P8ZV40</accession>
<feature type="domain" description="DUF8212" evidence="2">
    <location>
        <begin position="261"/>
        <end position="286"/>
    </location>
</feature>
<evidence type="ECO:0000313" key="4">
    <source>
        <dbReference type="Proteomes" id="UP000758603"/>
    </source>
</evidence>
<dbReference type="Proteomes" id="UP000758603">
    <property type="component" value="Unassembled WGS sequence"/>
</dbReference>
<evidence type="ECO:0000259" key="1">
    <source>
        <dbReference type="Pfam" id="PF06985"/>
    </source>
</evidence>
<evidence type="ECO:0000259" key="2">
    <source>
        <dbReference type="Pfam" id="PF26640"/>
    </source>
</evidence>
<feature type="domain" description="Heterokaryon incompatibility" evidence="1">
    <location>
        <begin position="25"/>
        <end position="163"/>
    </location>
</feature>
<comment type="caution">
    <text evidence="3">The sequence shown here is derived from an EMBL/GenBank/DDBJ whole genome shotgun (WGS) entry which is preliminary data.</text>
</comment>
<dbReference type="Pfam" id="PF06985">
    <property type="entry name" value="HET"/>
    <property type="match status" value="1"/>
</dbReference>
<name>A0A9P8ZV40_9PEZI</name>
<dbReference type="InterPro" id="IPR058525">
    <property type="entry name" value="DUF8212"/>
</dbReference>
<dbReference type="AlphaFoldDB" id="A0A9P8ZV40"/>
<proteinExistence type="predicted"/>
<dbReference type="PANTHER" id="PTHR10622">
    <property type="entry name" value="HET DOMAIN-CONTAINING PROTEIN"/>
    <property type="match status" value="1"/>
</dbReference>
<dbReference type="Pfam" id="PF26640">
    <property type="entry name" value="DUF8212"/>
    <property type="match status" value="1"/>
</dbReference>
<gene>
    <name evidence="3" type="ORF">BKA67DRAFT_593490</name>
</gene>
<dbReference type="PANTHER" id="PTHR10622:SF12">
    <property type="entry name" value="HET DOMAIN-CONTAINING PROTEIN"/>
    <property type="match status" value="1"/>
</dbReference>
<keyword evidence="4" id="KW-1185">Reference proteome</keyword>
<organism evidence="3 4">
    <name type="scientific">Truncatella angustata</name>
    <dbReference type="NCBI Taxonomy" id="152316"/>
    <lineage>
        <taxon>Eukaryota</taxon>
        <taxon>Fungi</taxon>
        <taxon>Dikarya</taxon>
        <taxon>Ascomycota</taxon>
        <taxon>Pezizomycotina</taxon>
        <taxon>Sordariomycetes</taxon>
        <taxon>Xylariomycetidae</taxon>
        <taxon>Amphisphaeriales</taxon>
        <taxon>Sporocadaceae</taxon>
        <taxon>Truncatella</taxon>
    </lineage>
</organism>
<dbReference type="InterPro" id="IPR010730">
    <property type="entry name" value="HET"/>
</dbReference>
<sequence length="304" mass="34594">MRLINCATGKLETVRDWPRGQRPPYAILSHTWTQHHEPEEVSYKDYLSGRPATKEMNWAKVDNAIGITKADPQRLNYLWIDTCCIDKDSSTELSESINSMFKWYSEAAVCYVHLADFVAQEKAAADKDTDDCSSEAVPGSSGAVLASRLGRSRWFYRGWTLQELVAPRVVKFFDRGWQYFGSRQDLRFELDFITGIGEDVLADPTHPRLTRDVQSILRGLPLARKMSWAATRKTTREEDTAYSLLGIFGVSMPLLYGEGHRAFLRLQEEIMKARNDLSLFAWESTAIGNDSWYSTTFMLSSSST</sequence>
<protein>
    <submittedName>
        <fullName evidence="3">Heterokaryon incompatibility protein-domain-containing protein</fullName>
    </submittedName>
</protein>
<dbReference type="RefSeq" id="XP_045955939.1">
    <property type="nucleotide sequence ID" value="XM_046104951.1"/>
</dbReference>
<dbReference type="EMBL" id="JAGPXC010000006">
    <property type="protein sequence ID" value="KAH6651661.1"/>
    <property type="molecule type" value="Genomic_DNA"/>
</dbReference>
<evidence type="ECO:0000313" key="3">
    <source>
        <dbReference type="EMBL" id="KAH6651661.1"/>
    </source>
</evidence>
<dbReference type="OrthoDB" id="194358at2759"/>
<reference evidence="3" key="1">
    <citation type="journal article" date="2021" name="Nat. Commun.">
        <title>Genetic determinants of endophytism in the Arabidopsis root mycobiome.</title>
        <authorList>
            <person name="Mesny F."/>
            <person name="Miyauchi S."/>
            <person name="Thiergart T."/>
            <person name="Pickel B."/>
            <person name="Atanasova L."/>
            <person name="Karlsson M."/>
            <person name="Huettel B."/>
            <person name="Barry K.W."/>
            <person name="Haridas S."/>
            <person name="Chen C."/>
            <person name="Bauer D."/>
            <person name="Andreopoulos W."/>
            <person name="Pangilinan J."/>
            <person name="LaButti K."/>
            <person name="Riley R."/>
            <person name="Lipzen A."/>
            <person name="Clum A."/>
            <person name="Drula E."/>
            <person name="Henrissat B."/>
            <person name="Kohler A."/>
            <person name="Grigoriev I.V."/>
            <person name="Martin F.M."/>
            <person name="Hacquard S."/>
        </authorList>
    </citation>
    <scope>NUCLEOTIDE SEQUENCE</scope>
    <source>
        <strain evidence="3">MPI-SDFR-AT-0073</strain>
    </source>
</reference>